<evidence type="ECO:0000256" key="3">
    <source>
        <dbReference type="ARBA" id="ARBA00022692"/>
    </source>
</evidence>
<keyword evidence="10" id="KW-1185">Reference proteome</keyword>
<feature type="transmembrane region" description="Helical" evidence="7">
    <location>
        <begin position="459"/>
        <end position="483"/>
    </location>
</feature>
<dbReference type="InterPro" id="IPR036259">
    <property type="entry name" value="MFS_trans_sf"/>
</dbReference>
<proteinExistence type="inferred from homology"/>
<dbReference type="Pfam" id="PF00854">
    <property type="entry name" value="PTR2"/>
    <property type="match status" value="1"/>
</dbReference>
<name>A0A0Q3GI16_BRADI</name>
<feature type="region of interest" description="Disordered" evidence="6">
    <location>
        <begin position="1"/>
        <end position="22"/>
    </location>
</feature>
<dbReference type="EMBL" id="CM000881">
    <property type="protein sequence ID" value="KQK10760.2"/>
    <property type="molecule type" value="Genomic_DNA"/>
</dbReference>
<dbReference type="EnsemblPlants" id="KQK10760">
    <property type="protein sequence ID" value="KQK10760"/>
    <property type="gene ID" value="BRADI_2g56370v3"/>
</dbReference>
<dbReference type="GO" id="GO:0016020">
    <property type="term" value="C:membrane"/>
    <property type="evidence" value="ECO:0000318"/>
    <property type="project" value="GO_Central"/>
</dbReference>
<dbReference type="Proteomes" id="UP000008810">
    <property type="component" value="Chromosome 2"/>
</dbReference>
<reference evidence="8 9" key="1">
    <citation type="journal article" date="2010" name="Nature">
        <title>Genome sequencing and analysis of the model grass Brachypodium distachyon.</title>
        <authorList>
            <consortium name="International Brachypodium Initiative"/>
        </authorList>
    </citation>
    <scope>NUCLEOTIDE SEQUENCE [LARGE SCALE GENOMIC DNA]</scope>
    <source>
        <strain evidence="8 9">Bd21</strain>
    </source>
</reference>
<evidence type="ECO:0000256" key="1">
    <source>
        <dbReference type="ARBA" id="ARBA00004141"/>
    </source>
</evidence>
<dbReference type="PANTHER" id="PTHR11654">
    <property type="entry name" value="OLIGOPEPTIDE TRANSPORTER-RELATED"/>
    <property type="match status" value="1"/>
</dbReference>
<feature type="transmembrane region" description="Helical" evidence="7">
    <location>
        <begin position="214"/>
        <end position="234"/>
    </location>
</feature>
<dbReference type="Gene3D" id="1.20.1250.20">
    <property type="entry name" value="MFS general substrate transporter like domains"/>
    <property type="match status" value="1"/>
</dbReference>
<organism evidence="8">
    <name type="scientific">Brachypodium distachyon</name>
    <name type="common">Purple false brome</name>
    <name type="synonym">Trachynia distachya</name>
    <dbReference type="NCBI Taxonomy" id="15368"/>
    <lineage>
        <taxon>Eukaryota</taxon>
        <taxon>Viridiplantae</taxon>
        <taxon>Streptophyta</taxon>
        <taxon>Embryophyta</taxon>
        <taxon>Tracheophyta</taxon>
        <taxon>Spermatophyta</taxon>
        <taxon>Magnoliopsida</taxon>
        <taxon>Liliopsida</taxon>
        <taxon>Poales</taxon>
        <taxon>Poaceae</taxon>
        <taxon>BOP clade</taxon>
        <taxon>Pooideae</taxon>
        <taxon>Stipodae</taxon>
        <taxon>Brachypodieae</taxon>
        <taxon>Brachypodium</taxon>
    </lineage>
</organism>
<feature type="transmembrane region" description="Helical" evidence="7">
    <location>
        <begin position="376"/>
        <end position="396"/>
    </location>
</feature>
<feature type="transmembrane region" description="Helical" evidence="7">
    <location>
        <begin position="503"/>
        <end position="523"/>
    </location>
</feature>
<dbReference type="AlphaFoldDB" id="A0A0Q3GI16"/>
<comment type="subcellular location">
    <subcellularLocation>
        <location evidence="1">Membrane</location>
        <topology evidence="1">Multi-pass membrane protein</topology>
    </subcellularLocation>
</comment>
<dbReference type="ExpressionAtlas" id="A0A0Q3GI16">
    <property type="expression patterns" value="baseline"/>
</dbReference>
<feature type="transmembrane region" description="Helical" evidence="7">
    <location>
        <begin position="333"/>
        <end position="355"/>
    </location>
</feature>
<dbReference type="GO" id="GO:0055085">
    <property type="term" value="P:transmembrane transport"/>
    <property type="evidence" value="ECO:0000318"/>
    <property type="project" value="GO_Central"/>
</dbReference>
<dbReference type="OrthoDB" id="8904098at2759"/>
<dbReference type="FunFam" id="1.20.1250.20:FF:000410">
    <property type="entry name" value="POT family protein"/>
    <property type="match status" value="1"/>
</dbReference>
<dbReference type="InterPro" id="IPR000109">
    <property type="entry name" value="POT_fam"/>
</dbReference>
<accession>A0A0Q3GI16</accession>
<reference evidence="9" key="3">
    <citation type="submission" date="2018-08" db="UniProtKB">
        <authorList>
            <consortium name="EnsemblPlants"/>
        </authorList>
    </citation>
    <scope>IDENTIFICATION</scope>
    <source>
        <strain evidence="9">cv. Bd21</strain>
    </source>
</reference>
<dbReference type="Gramene" id="KQK10760">
    <property type="protein sequence ID" value="KQK10760"/>
    <property type="gene ID" value="BRADI_2g56370v3"/>
</dbReference>
<evidence type="ECO:0000256" key="5">
    <source>
        <dbReference type="ARBA" id="ARBA00023136"/>
    </source>
</evidence>
<sequence>MDSGALLLPQGEQSTSSKSGGRGGWPAALFLLAVEFVERVGFYGVQGNLIMYLTGPLGLSTAAAAAGVNAWAGTASMLPLLGALAADSWIGRYRAIVAAGVLYLVSFGMLTVSSMVPPHHPPGPAACQDSSAACSAPPSPVRAAFFYGTIYMVALAQGFHKPSAQALGADQFPTSAPGGVASRSSYFNWLHFSMSTGYIVAVVALSYVQDNVGWAAGFGASWAMMLVSLSLFLLGTRKYRMEQQPHDRLTKAFAATARAWTASIFRRRDAMDTESGSSLLTPDKQQEGKGVLVKLLPIWLTSVVYAVVIAQVSTLFTKQGSNMDRRIGTATGLVVPPAALQSFLGLAIIASVPVYDRAFVPLARRLTKQPSGITTLQRIGAGMAIASVAMAVAALVEAARLRTARNAGLIDSPQAAVPMSLWWMVPQYVLIGFANVFTIVGLEEFFYDQVPDALRAVGLALCLSIMGVGSYASGMLVSAIDWVTRSTGESWFSDNLNRAHLDYFYWVLAVVAALELLVFLYFAKGYVYTDKCDLGDSMTGVPDRNGNQNIPG</sequence>
<feature type="transmembrane region" description="Helical" evidence="7">
    <location>
        <begin position="428"/>
        <end position="447"/>
    </location>
</feature>
<dbReference type="GO" id="GO:0022857">
    <property type="term" value="F:transmembrane transporter activity"/>
    <property type="evidence" value="ECO:0000318"/>
    <property type="project" value="GO_Central"/>
</dbReference>
<evidence type="ECO:0008006" key="11">
    <source>
        <dbReference type="Google" id="ProtNLM"/>
    </source>
</evidence>
<evidence type="ECO:0000256" key="2">
    <source>
        <dbReference type="ARBA" id="ARBA00005982"/>
    </source>
</evidence>
<evidence type="ECO:0000256" key="7">
    <source>
        <dbReference type="SAM" id="Phobius"/>
    </source>
</evidence>
<dbReference type="SUPFAM" id="SSF103473">
    <property type="entry name" value="MFS general substrate transporter"/>
    <property type="match status" value="1"/>
</dbReference>
<evidence type="ECO:0000313" key="8">
    <source>
        <dbReference type="EMBL" id="KQK10760.2"/>
    </source>
</evidence>
<feature type="transmembrane region" description="Helical" evidence="7">
    <location>
        <begin position="291"/>
        <end position="313"/>
    </location>
</feature>
<comment type="similarity">
    <text evidence="2">Belongs to the major facilitator superfamily. Proton-dependent oligopeptide transporter (POT/PTR) (TC 2.A.17) family.</text>
</comment>
<gene>
    <name evidence="8" type="ORF">BRADI_2g56370v3</name>
</gene>
<keyword evidence="4 7" id="KW-1133">Transmembrane helix</keyword>
<reference evidence="8" key="2">
    <citation type="submission" date="2017-06" db="EMBL/GenBank/DDBJ databases">
        <title>WGS assembly of Brachypodium distachyon.</title>
        <authorList>
            <consortium name="The International Brachypodium Initiative"/>
            <person name="Lucas S."/>
            <person name="Harmon-Smith M."/>
            <person name="Lail K."/>
            <person name="Tice H."/>
            <person name="Grimwood J."/>
            <person name="Bruce D."/>
            <person name="Barry K."/>
            <person name="Shu S."/>
            <person name="Lindquist E."/>
            <person name="Wang M."/>
            <person name="Pitluck S."/>
            <person name="Vogel J.P."/>
            <person name="Garvin D.F."/>
            <person name="Mockler T.C."/>
            <person name="Schmutz J."/>
            <person name="Rokhsar D."/>
            <person name="Bevan M.W."/>
        </authorList>
    </citation>
    <scope>NUCLEOTIDE SEQUENCE</scope>
    <source>
        <strain evidence="8">Bd21</strain>
    </source>
</reference>
<protein>
    <recommendedName>
        <fullName evidence="11">Major facilitator superfamily (MFS) profile domain-containing protein</fullName>
    </recommendedName>
</protein>
<evidence type="ECO:0000313" key="9">
    <source>
        <dbReference type="EnsemblPlants" id="KQK10760"/>
    </source>
</evidence>
<evidence type="ECO:0000256" key="4">
    <source>
        <dbReference type="ARBA" id="ARBA00022989"/>
    </source>
</evidence>
<dbReference type="InParanoid" id="A0A0Q3GI16"/>
<evidence type="ECO:0000256" key="6">
    <source>
        <dbReference type="SAM" id="MobiDB-lite"/>
    </source>
</evidence>
<keyword evidence="5 7" id="KW-0472">Membrane</keyword>
<feature type="transmembrane region" description="Helical" evidence="7">
    <location>
        <begin position="189"/>
        <end position="208"/>
    </location>
</feature>
<keyword evidence="3 7" id="KW-0812">Transmembrane</keyword>
<evidence type="ECO:0000313" key="10">
    <source>
        <dbReference type="Proteomes" id="UP000008810"/>
    </source>
</evidence>
<feature type="transmembrane region" description="Helical" evidence="7">
    <location>
        <begin position="92"/>
        <end position="112"/>
    </location>
</feature>